<dbReference type="InParanoid" id="A0A0D2J1N5"/>
<dbReference type="OrthoDB" id="2013261at2"/>
<protein>
    <submittedName>
        <fullName evidence="1">Uncharacterized protein</fullName>
    </submittedName>
</protein>
<proteinExistence type="predicted"/>
<organism evidence="1 2">
    <name type="scientific">Dethiosulfatarculus sandiegensis</name>
    <dbReference type="NCBI Taxonomy" id="1429043"/>
    <lineage>
        <taxon>Bacteria</taxon>
        <taxon>Pseudomonadati</taxon>
        <taxon>Thermodesulfobacteriota</taxon>
        <taxon>Desulfarculia</taxon>
        <taxon>Desulfarculales</taxon>
        <taxon>Desulfarculaceae</taxon>
        <taxon>Dethiosulfatarculus</taxon>
    </lineage>
</organism>
<sequence>MNKEVLATLMAVTSDVDYGTADRIEALTKGHGMLNLAAFASANAMTKEILLGRSIRIKDSNLIDLPLDHVVEEGVKAAMEAGATPSNAALMTAALLNIAGTESRAGVPAGNRKLGAMARMKAGAERAGVVGLPTSKQTNKLSGFAAVQGLYEAMQRGEVCRVDGADVPPFVAGGAVYGHSTLGEDMTYLDLANNGTKAAVDYMVKSYRGAGIIPNAIACAMLAAAAVLELINPDGMIAESEGEFFVQGTCYAVGKGAMKAAGLPEKMHLRGTGKEYDTATLVGDLGMILKDIGSPTVVGMMTLNEILACFAEAPMIGAGFGGGPVNPPLAHCVSDAVVAMNALIDNEGDVEATADIIRELKLTQYIDGINAAISYNTVARKAQQVKRGIVTQTIIKATDGIRTAKYNELAERTYEALNEGKALEDICKTFDDERHVLVEENSGKVLSAFMGAEISVKFTKVKGGARRNHPFAAMFWGFDSDVDAEIVINGEKFVLEGLCHKAAPEIVLNKQAEKNMALTCASVAVQELMYVGCAPINVIIPAAVAACMGKHDPKEAAKLAEKGAATTRAIPGAGEKAVEVGRLAVRMMKDM</sequence>
<comment type="caution">
    <text evidence="1">The sequence shown here is derived from an EMBL/GenBank/DDBJ whole genome shotgun (WGS) entry which is preliminary data.</text>
</comment>
<evidence type="ECO:0000313" key="1">
    <source>
        <dbReference type="EMBL" id="KIX12124.1"/>
    </source>
</evidence>
<dbReference type="AlphaFoldDB" id="A0A0D2J1N5"/>
<dbReference type="PATRIC" id="fig|1429043.3.peg.4290"/>
<gene>
    <name evidence="1" type="ORF">X474_20240</name>
</gene>
<dbReference type="EMBL" id="AZAC01000034">
    <property type="protein sequence ID" value="KIX12124.1"/>
    <property type="molecule type" value="Genomic_DNA"/>
</dbReference>
<dbReference type="Proteomes" id="UP000032233">
    <property type="component" value="Unassembled WGS sequence"/>
</dbReference>
<dbReference type="STRING" id="1429043.X474_20240"/>
<evidence type="ECO:0000313" key="2">
    <source>
        <dbReference type="Proteomes" id="UP000032233"/>
    </source>
</evidence>
<keyword evidence="2" id="KW-1185">Reference proteome</keyword>
<name>A0A0D2J1N5_9BACT</name>
<accession>A0A0D2J1N5</accession>
<dbReference type="RefSeq" id="WP_044350897.1">
    <property type="nucleotide sequence ID" value="NZ_AZAC01000034.1"/>
</dbReference>
<reference evidence="1 2" key="1">
    <citation type="submission" date="2013-11" db="EMBL/GenBank/DDBJ databases">
        <title>Metagenomic analysis of a methanogenic consortium involved in long chain n-alkane degradation.</title>
        <authorList>
            <person name="Davidova I.A."/>
            <person name="Callaghan A.V."/>
            <person name="Wawrik B."/>
            <person name="Pruitt S."/>
            <person name="Marks C."/>
            <person name="Duncan K.E."/>
            <person name="Suflita J.M."/>
        </authorList>
    </citation>
    <scope>NUCLEOTIDE SEQUENCE [LARGE SCALE GENOMIC DNA]</scope>
    <source>
        <strain evidence="1 2">SPR</strain>
    </source>
</reference>